<dbReference type="InterPro" id="IPR015940">
    <property type="entry name" value="UBA"/>
</dbReference>
<evidence type="ECO:0000259" key="2">
    <source>
        <dbReference type="PROSITE" id="PS50030"/>
    </source>
</evidence>
<dbReference type="SMART" id="SM00165">
    <property type="entry name" value="UBA"/>
    <property type="match status" value="1"/>
</dbReference>
<dbReference type="PROSITE" id="PS50030">
    <property type="entry name" value="UBA"/>
    <property type="match status" value="1"/>
</dbReference>
<evidence type="ECO:0000256" key="1">
    <source>
        <dbReference type="SAM" id="MobiDB-lite"/>
    </source>
</evidence>
<dbReference type="Pfam" id="PF00627">
    <property type="entry name" value="UBA"/>
    <property type="match status" value="1"/>
</dbReference>
<name>A0A7D9D165_DEKBR</name>
<feature type="compositionally biased region" description="Basic and acidic residues" evidence="1">
    <location>
        <begin position="431"/>
        <end position="454"/>
    </location>
</feature>
<dbReference type="Proteomes" id="UP000478008">
    <property type="component" value="Unassembled WGS sequence"/>
</dbReference>
<feature type="compositionally biased region" description="Acidic residues" evidence="1">
    <location>
        <begin position="640"/>
        <end position="652"/>
    </location>
</feature>
<gene>
    <name evidence="3" type="ORF">DEBR0S6_08746G</name>
</gene>
<feature type="region of interest" description="Disordered" evidence="1">
    <location>
        <begin position="614"/>
        <end position="652"/>
    </location>
</feature>
<evidence type="ECO:0000313" key="3">
    <source>
        <dbReference type="EMBL" id="VUG20136.1"/>
    </source>
</evidence>
<feature type="region of interest" description="Disordered" evidence="1">
    <location>
        <begin position="431"/>
        <end position="456"/>
    </location>
</feature>
<reference evidence="3 4" key="1">
    <citation type="submission" date="2019-07" db="EMBL/GenBank/DDBJ databases">
        <authorList>
            <person name="Friedrich A."/>
            <person name="Schacherer J."/>
        </authorList>
    </citation>
    <scope>NUCLEOTIDE SEQUENCE [LARGE SCALE GENOMIC DNA]</scope>
</reference>
<keyword evidence="4" id="KW-1185">Reference proteome</keyword>
<dbReference type="SUPFAM" id="SSF46934">
    <property type="entry name" value="UBA-like"/>
    <property type="match status" value="1"/>
</dbReference>
<dbReference type="AlphaFoldDB" id="A0A7D9D165"/>
<dbReference type="GO" id="GO:0005634">
    <property type="term" value="C:nucleus"/>
    <property type="evidence" value="ECO:0007669"/>
    <property type="project" value="TreeGrafter"/>
</dbReference>
<dbReference type="PANTHER" id="PTHR39597">
    <property type="entry name" value="UBA DOMAIN-CONTAINING PROTEIN RUP1"/>
    <property type="match status" value="1"/>
</dbReference>
<sequence length="652" mass="74797">MSLDENISRLVDMGIETDIAKKALEETGNQLDAAINSIYSKNDPDPPNYNEAVQAKYNEENNFQHGNDSRNVELGSHMSAPIEIDDDLKNTLSKYKSYERAPIQLDDSDDNHESKMDYVNLDSSSGEGTGGNMMGWSSENMEDISAGEYNMLEDVPREKRLPNAPGVLIPLGSDTFEGYMAPVLMIFAQIPSLRDIILKHEFFNYGFSANWWKGQPCLPDSLALQEIQRLVAFLSYDSERAYATTKLLSDAISEIVGEGYESVFEFVSFLYKQLTDILSTTNCDFEKPLSKLFETKILSLTSEHQESHQCFTIEPSYFHSTVYGIMHRLFWGRDFSNIGKNRMIRPSDILTFVFDADGQNISGGYQLSQKFYPQIYTAPYEDLIKEKIKQLKALRKKSAEITSEMLRLRSFKGKKVNSMLEGTINYLERESKQKEDAKGQEKIDTNEEKVKESSENAGIAPNLSYSQAVNELTSIRDHINKTIKEDAMKLEQISKEQQIDIFDVEKILGTETESLEPWILAGIILNDQQFCVLSEHDHNIWRCYFFDGMNNYEYEEMPFQELQSQVRVYSKTTFERGMVLIYVRKSVFEAKSEPAKNTNLEKFIEKDNKQLETELQEYKKEHENIEQEDDMNISDKEAGEGDETQIGEDLID</sequence>
<proteinExistence type="predicted"/>
<dbReference type="InterPro" id="IPR055335">
    <property type="entry name" value="Ucp6/RUP1"/>
</dbReference>
<dbReference type="Gene3D" id="1.10.8.10">
    <property type="entry name" value="DNA helicase RuvA subunit, C-terminal domain"/>
    <property type="match status" value="1"/>
</dbReference>
<dbReference type="InterPro" id="IPR009060">
    <property type="entry name" value="UBA-like_sf"/>
</dbReference>
<dbReference type="GO" id="GO:0005829">
    <property type="term" value="C:cytosol"/>
    <property type="evidence" value="ECO:0007669"/>
    <property type="project" value="TreeGrafter"/>
</dbReference>
<feature type="domain" description="UBA" evidence="2">
    <location>
        <begin position="2"/>
        <end position="41"/>
    </location>
</feature>
<organism evidence="3 4">
    <name type="scientific">Dekkera bruxellensis</name>
    <name type="common">Brettanomyces custersii</name>
    <dbReference type="NCBI Taxonomy" id="5007"/>
    <lineage>
        <taxon>Eukaryota</taxon>
        <taxon>Fungi</taxon>
        <taxon>Dikarya</taxon>
        <taxon>Ascomycota</taxon>
        <taxon>Saccharomycotina</taxon>
        <taxon>Pichiomycetes</taxon>
        <taxon>Pichiales</taxon>
        <taxon>Pichiaceae</taxon>
        <taxon>Brettanomyces</taxon>
    </lineage>
</organism>
<evidence type="ECO:0000313" key="4">
    <source>
        <dbReference type="Proteomes" id="UP000478008"/>
    </source>
</evidence>
<dbReference type="EMBL" id="CABFWN010000006">
    <property type="protein sequence ID" value="VUG20136.1"/>
    <property type="molecule type" value="Genomic_DNA"/>
</dbReference>
<protein>
    <submittedName>
        <fullName evidence="3">DEBR0S6_08746g1_1</fullName>
    </submittedName>
</protein>
<dbReference type="GO" id="GO:0016579">
    <property type="term" value="P:protein deubiquitination"/>
    <property type="evidence" value="ECO:0007669"/>
    <property type="project" value="TreeGrafter"/>
</dbReference>
<accession>A0A7D9D165</accession>
<feature type="compositionally biased region" description="Basic and acidic residues" evidence="1">
    <location>
        <begin position="614"/>
        <end position="625"/>
    </location>
</feature>
<dbReference type="PANTHER" id="PTHR39597:SF1">
    <property type="entry name" value="UBA DOMAIN-CONTAINING PROTEIN RUP1"/>
    <property type="match status" value="1"/>
</dbReference>